<keyword evidence="6" id="KW-1185">Reference proteome</keyword>
<comment type="similarity">
    <text evidence="1 4">Belongs to the UreD family.</text>
</comment>
<dbReference type="PANTHER" id="PTHR33643">
    <property type="entry name" value="UREASE ACCESSORY PROTEIN D"/>
    <property type="match status" value="1"/>
</dbReference>
<evidence type="ECO:0000256" key="2">
    <source>
        <dbReference type="ARBA" id="ARBA00022988"/>
    </source>
</evidence>
<sequence length="285" mass="30598">MKRPCTDPIDPVVGPSGEWSGRLQLDIGVRAGRSRVIRKEQRGPLTLQRAFHPEGAPCHLYLLHPPGGVVGGDRLEIEIGVATGAHALITAPGATKFYRSAGPVARQRLALRVATGAVLEWLPHENIFFSGAACALDLVIDLVGDGRFLGWEVHCFGRPTIAERFLGGQVESGLRVQRDGKPILDERLRVAGLAALNGPALLRGFPICATFILTGVDSSQLALARRRLDSCSDFPVAATLLDDLLLIRALAHEVEPVTLLFGALWSDLRPAVLGLAACPPRIWAT</sequence>
<dbReference type="InterPro" id="IPR002669">
    <property type="entry name" value="UreD"/>
</dbReference>
<keyword evidence="3 4" id="KW-0143">Chaperone</keyword>
<name>A0A9X0WIG3_9GAMM</name>
<proteinExistence type="inferred from homology"/>
<dbReference type="AlphaFoldDB" id="A0A9X0WIG3"/>
<reference evidence="5 6" key="1">
    <citation type="journal article" date="2020" name="Microorganisms">
        <title>Osmotic Adaptation and Compatible Solute Biosynthesis of Phototrophic Bacteria as Revealed from Genome Analyses.</title>
        <authorList>
            <person name="Imhoff J.F."/>
            <person name="Rahn T."/>
            <person name="Kunzel S."/>
            <person name="Keller A."/>
            <person name="Neulinger S.C."/>
        </authorList>
    </citation>
    <scope>NUCLEOTIDE SEQUENCE [LARGE SCALE GENOMIC DNA]</scope>
    <source>
        <strain evidence="5 6">DSM 21303</strain>
    </source>
</reference>
<dbReference type="PANTHER" id="PTHR33643:SF1">
    <property type="entry name" value="UREASE ACCESSORY PROTEIN D"/>
    <property type="match status" value="1"/>
</dbReference>
<dbReference type="GO" id="GO:0005737">
    <property type="term" value="C:cytoplasm"/>
    <property type="evidence" value="ECO:0007669"/>
    <property type="project" value="UniProtKB-SubCell"/>
</dbReference>
<protein>
    <recommendedName>
        <fullName evidence="4">Urease accessory protein UreD</fullName>
    </recommendedName>
</protein>
<keyword evidence="2 4" id="KW-0996">Nickel insertion</keyword>
<comment type="caution">
    <text evidence="5">The sequence shown here is derived from an EMBL/GenBank/DDBJ whole genome shotgun (WGS) entry which is preliminary data.</text>
</comment>
<comment type="function">
    <text evidence="4">Required for maturation of urease via the functional incorporation of the urease nickel metallocenter.</text>
</comment>
<evidence type="ECO:0000313" key="5">
    <source>
        <dbReference type="EMBL" id="MBK1644707.1"/>
    </source>
</evidence>
<dbReference type="GO" id="GO:0016151">
    <property type="term" value="F:nickel cation binding"/>
    <property type="evidence" value="ECO:0007669"/>
    <property type="project" value="UniProtKB-UniRule"/>
</dbReference>
<accession>A0A9X0WIG3</accession>
<dbReference type="HAMAP" id="MF_01384">
    <property type="entry name" value="UreD"/>
    <property type="match status" value="1"/>
</dbReference>
<evidence type="ECO:0000256" key="1">
    <source>
        <dbReference type="ARBA" id="ARBA00007177"/>
    </source>
</evidence>
<evidence type="ECO:0000256" key="3">
    <source>
        <dbReference type="ARBA" id="ARBA00023186"/>
    </source>
</evidence>
<dbReference type="RefSeq" id="WP_200387498.1">
    <property type="nucleotide sequence ID" value="NZ_NRSD01000006.1"/>
</dbReference>
<dbReference type="Pfam" id="PF01774">
    <property type="entry name" value="UreD"/>
    <property type="match status" value="1"/>
</dbReference>
<dbReference type="Proteomes" id="UP001138802">
    <property type="component" value="Unassembled WGS sequence"/>
</dbReference>
<keyword evidence="4" id="KW-0963">Cytoplasm</keyword>
<gene>
    <name evidence="4" type="primary">ureD</name>
    <name evidence="5" type="ORF">CKO25_08615</name>
</gene>
<comment type="subcellular location">
    <subcellularLocation>
        <location evidence="4">Cytoplasm</location>
    </subcellularLocation>
</comment>
<dbReference type="EMBL" id="NRSD01000006">
    <property type="protein sequence ID" value="MBK1644707.1"/>
    <property type="molecule type" value="Genomic_DNA"/>
</dbReference>
<comment type="subunit">
    <text evidence="4">UreD, UreF and UreG form a complex that acts as a GTP-hydrolysis-dependent molecular chaperone, activating the urease apoprotein by helping to assemble the nickel containing metallocenter of UreC. The UreE protein probably delivers the nickel.</text>
</comment>
<evidence type="ECO:0000256" key="4">
    <source>
        <dbReference type="HAMAP-Rule" id="MF_01384"/>
    </source>
</evidence>
<organism evidence="5 6">
    <name type="scientific">Thiocapsa imhoffii</name>
    <dbReference type="NCBI Taxonomy" id="382777"/>
    <lineage>
        <taxon>Bacteria</taxon>
        <taxon>Pseudomonadati</taxon>
        <taxon>Pseudomonadota</taxon>
        <taxon>Gammaproteobacteria</taxon>
        <taxon>Chromatiales</taxon>
        <taxon>Chromatiaceae</taxon>
        <taxon>Thiocapsa</taxon>
    </lineage>
</organism>
<evidence type="ECO:0000313" key="6">
    <source>
        <dbReference type="Proteomes" id="UP001138802"/>
    </source>
</evidence>